<evidence type="ECO:0000256" key="4">
    <source>
        <dbReference type="ARBA" id="ARBA00022630"/>
    </source>
</evidence>
<dbReference type="Gene3D" id="3.10.520.10">
    <property type="entry name" value="ApbE-like domains"/>
    <property type="match status" value="2"/>
</dbReference>
<evidence type="ECO:0000256" key="5">
    <source>
        <dbReference type="ARBA" id="ARBA00022679"/>
    </source>
</evidence>
<protein>
    <recommendedName>
        <fullName evidence="3">FAD:protein FMN transferase</fullName>
        <ecNumber evidence="2">2.7.1.180</ecNumber>
    </recommendedName>
    <alternativeName>
        <fullName evidence="9">Flavin transferase</fullName>
    </alternativeName>
</protein>
<keyword evidence="7" id="KW-0274">FAD</keyword>
<evidence type="ECO:0000313" key="11">
    <source>
        <dbReference type="EMBL" id="POH36780.1"/>
    </source>
</evidence>
<comment type="caution">
    <text evidence="11">The sequence shown here is derived from an EMBL/GenBank/DDBJ whole genome shotgun (WGS) entry which is preliminary data.</text>
</comment>
<dbReference type="PANTHER" id="PTHR30040">
    <property type="entry name" value="THIAMINE BIOSYNTHESIS LIPOPROTEIN APBE"/>
    <property type="match status" value="1"/>
</dbReference>
<dbReference type="SUPFAM" id="SSF143631">
    <property type="entry name" value="ApbE-like"/>
    <property type="match status" value="1"/>
</dbReference>
<evidence type="ECO:0000256" key="2">
    <source>
        <dbReference type="ARBA" id="ARBA00011955"/>
    </source>
</evidence>
<comment type="catalytic activity">
    <reaction evidence="10">
        <text>L-threonyl-[protein] + FAD = FMN-L-threonyl-[protein] + AMP + H(+)</text>
        <dbReference type="Rhea" id="RHEA:36847"/>
        <dbReference type="Rhea" id="RHEA-COMP:11060"/>
        <dbReference type="Rhea" id="RHEA-COMP:11061"/>
        <dbReference type="ChEBI" id="CHEBI:15378"/>
        <dbReference type="ChEBI" id="CHEBI:30013"/>
        <dbReference type="ChEBI" id="CHEBI:57692"/>
        <dbReference type="ChEBI" id="CHEBI:74257"/>
        <dbReference type="ChEBI" id="CHEBI:456215"/>
        <dbReference type="EC" id="2.7.1.180"/>
    </reaction>
</comment>
<evidence type="ECO:0000256" key="8">
    <source>
        <dbReference type="ARBA" id="ARBA00022842"/>
    </source>
</evidence>
<gene>
    <name evidence="11" type="ORF">C2R26_06525</name>
</gene>
<dbReference type="GO" id="GO:0016740">
    <property type="term" value="F:transferase activity"/>
    <property type="evidence" value="ECO:0007669"/>
    <property type="project" value="UniProtKB-KW"/>
</dbReference>
<comment type="cofactor">
    <cofactor evidence="1">
        <name>Mg(2+)</name>
        <dbReference type="ChEBI" id="CHEBI:18420"/>
    </cofactor>
</comment>
<dbReference type="AlphaFoldDB" id="A0A2P4R6D6"/>
<dbReference type="InterPro" id="IPR024932">
    <property type="entry name" value="ApbE"/>
</dbReference>
<dbReference type="Pfam" id="PF02424">
    <property type="entry name" value="ApbE"/>
    <property type="match status" value="1"/>
</dbReference>
<dbReference type="GO" id="GO:0046872">
    <property type="term" value="F:metal ion binding"/>
    <property type="evidence" value="ECO:0007669"/>
    <property type="project" value="UniProtKB-KW"/>
</dbReference>
<reference evidence="11" key="1">
    <citation type="submission" date="2018-01" db="EMBL/GenBank/DDBJ databases">
        <title>Genome sequnecing of Lactobacillus formosensis KACC 18721.</title>
        <authorList>
            <person name="Kim S.-J."/>
            <person name="Heo J."/>
        </authorList>
    </citation>
    <scope>NUCLEOTIDE SEQUENCE</scope>
    <source>
        <strain evidence="11">KACC 18721</strain>
    </source>
</reference>
<name>A0A2P4R6D6_9LACO</name>
<dbReference type="EC" id="2.7.1.180" evidence="2"/>
<evidence type="ECO:0000256" key="6">
    <source>
        <dbReference type="ARBA" id="ARBA00022723"/>
    </source>
</evidence>
<evidence type="ECO:0000256" key="3">
    <source>
        <dbReference type="ARBA" id="ARBA00016337"/>
    </source>
</evidence>
<organism evidence="11">
    <name type="scientific">Companilactobacillus formosensis</name>
    <dbReference type="NCBI Taxonomy" id="1617889"/>
    <lineage>
        <taxon>Bacteria</taxon>
        <taxon>Bacillati</taxon>
        <taxon>Bacillota</taxon>
        <taxon>Bacilli</taxon>
        <taxon>Lactobacillales</taxon>
        <taxon>Lactobacillaceae</taxon>
        <taxon>Companilactobacillus</taxon>
    </lineage>
</organism>
<sequence length="266" mass="30060">MQRIKYFFPSKVINQMNIPFTIKLATNDLDDIISEKLEFVTENINERLHQIDLIFSPFRYDSLVSRFQRGDKQVILESEDFQTIYGQATLAEQMTDGIFTSHFAGRYDPTRLVKGWAIEQVFDEYLKPLLKDPKIDGVYLSGDGNIKFATRQESDFSWGINIEDADDSHSIIATYHLNNGAIATSEKGGHAANIIRMKQSQVQQVTVISDNLVDADVWATVGVLAGSEKFAEMRNEYNLSGILINKNEEPLSFSEGTMINSKEATV</sequence>
<evidence type="ECO:0000256" key="10">
    <source>
        <dbReference type="ARBA" id="ARBA00048540"/>
    </source>
</evidence>
<keyword evidence="4" id="KW-0285">Flavoprotein</keyword>
<accession>A0A2P4R6D6</accession>
<keyword evidence="8" id="KW-0460">Magnesium</keyword>
<evidence type="ECO:0000256" key="1">
    <source>
        <dbReference type="ARBA" id="ARBA00001946"/>
    </source>
</evidence>
<dbReference type="InterPro" id="IPR003374">
    <property type="entry name" value="ApbE-like_sf"/>
</dbReference>
<keyword evidence="5 11" id="KW-0808">Transferase</keyword>
<evidence type="ECO:0000256" key="9">
    <source>
        <dbReference type="ARBA" id="ARBA00031306"/>
    </source>
</evidence>
<evidence type="ECO:0000256" key="7">
    <source>
        <dbReference type="ARBA" id="ARBA00022827"/>
    </source>
</evidence>
<proteinExistence type="predicted"/>
<keyword evidence="6" id="KW-0479">Metal-binding</keyword>
<dbReference type="PANTHER" id="PTHR30040:SF2">
    <property type="entry name" value="FAD:PROTEIN FMN TRANSFERASE"/>
    <property type="match status" value="1"/>
</dbReference>
<dbReference type="EMBL" id="PPWZ01000044">
    <property type="protein sequence ID" value="POH36780.1"/>
    <property type="molecule type" value="Genomic_DNA"/>
</dbReference>